<comment type="caution">
    <text evidence="2">The sequence shown here is derived from an EMBL/GenBank/DDBJ whole genome shotgun (WGS) entry which is preliminary data.</text>
</comment>
<proteinExistence type="predicted"/>
<evidence type="ECO:0000313" key="3">
    <source>
        <dbReference type="Proteomes" id="UP000268233"/>
    </source>
</evidence>
<accession>A0A495R3F8</accession>
<feature type="domain" description="Halobacterial output" evidence="1">
    <location>
        <begin position="12"/>
        <end position="78"/>
    </location>
</feature>
<protein>
    <recommendedName>
        <fullName evidence="1">Halobacterial output domain-containing protein</fullName>
    </recommendedName>
</protein>
<dbReference type="EMBL" id="RBWW01000001">
    <property type="protein sequence ID" value="RKS81596.1"/>
    <property type="molecule type" value="Genomic_DNA"/>
</dbReference>
<dbReference type="InterPro" id="IPR040624">
    <property type="entry name" value="HalOD1"/>
</dbReference>
<dbReference type="Proteomes" id="UP000268233">
    <property type="component" value="Unassembled WGS sequence"/>
</dbReference>
<dbReference type="AlphaFoldDB" id="A0A495R3F8"/>
<gene>
    <name evidence="2" type="ORF">BDK61_0888</name>
</gene>
<evidence type="ECO:0000313" key="2">
    <source>
        <dbReference type="EMBL" id="RKS81596.1"/>
    </source>
</evidence>
<reference evidence="2 3" key="1">
    <citation type="submission" date="2018-10" db="EMBL/GenBank/DDBJ databases">
        <title>Genomic Encyclopedia of Archaeal and Bacterial Type Strains, Phase II (KMG-II): from individual species to whole genera.</title>
        <authorList>
            <person name="Goeker M."/>
        </authorList>
    </citation>
    <scope>NUCLEOTIDE SEQUENCE [LARGE SCALE GENOMIC DNA]</scope>
    <source>
        <strain evidence="2 3">DSM 11927</strain>
    </source>
</reference>
<dbReference type="RefSeq" id="WP_011224104.1">
    <property type="nucleotide sequence ID" value="NZ_RBWW01000001.1"/>
</dbReference>
<dbReference type="GeneID" id="64824452"/>
<name>A0A495R3F8_9EURY</name>
<sequence length="84" mass="9133">MNRKSTRTRSGERSVSATVVSAVADYKGVNEFALDRALYNVIDPDALDNLFKQSRGVVRFDYLDCIVAVNQDGVVTVSSEGDCG</sequence>
<organism evidence="2 3">
    <name type="scientific">Haloarcula quadrata</name>
    <dbReference type="NCBI Taxonomy" id="182779"/>
    <lineage>
        <taxon>Archaea</taxon>
        <taxon>Methanobacteriati</taxon>
        <taxon>Methanobacteriota</taxon>
        <taxon>Stenosarchaea group</taxon>
        <taxon>Halobacteria</taxon>
        <taxon>Halobacteriales</taxon>
        <taxon>Haloarculaceae</taxon>
        <taxon>Haloarcula</taxon>
    </lineage>
</organism>
<keyword evidence="3" id="KW-1185">Reference proteome</keyword>
<evidence type="ECO:0000259" key="1">
    <source>
        <dbReference type="Pfam" id="PF18545"/>
    </source>
</evidence>
<dbReference type="Pfam" id="PF18545">
    <property type="entry name" value="HalOD1"/>
    <property type="match status" value="1"/>
</dbReference>